<proteinExistence type="predicted"/>
<feature type="region of interest" description="Disordered" evidence="1">
    <location>
        <begin position="22"/>
        <end position="66"/>
    </location>
</feature>
<dbReference type="OrthoDB" id="5966765at2"/>
<evidence type="ECO:0000256" key="2">
    <source>
        <dbReference type="SAM" id="SignalP"/>
    </source>
</evidence>
<protein>
    <recommendedName>
        <fullName evidence="5">PepSY domain-containing protein</fullName>
    </recommendedName>
</protein>
<evidence type="ECO:0000313" key="3">
    <source>
        <dbReference type="EMBL" id="QDQ74356.1"/>
    </source>
</evidence>
<accession>A0A516V738</accession>
<name>A0A516V738_9GAMM</name>
<reference evidence="3 4" key="1">
    <citation type="submission" date="2019-07" db="EMBL/GenBank/DDBJ databases">
        <title>Lysobacter weifangensis sp. nov., isolated from bensulfuron-methyl contaminated farmland soil.</title>
        <authorList>
            <person name="Zhao H."/>
        </authorList>
    </citation>
    <scope>NUCLEOTIDE SEQUENCE [LARGE SCALE GENOMIC DNA]</scope>
    <source>
        <strain evidence="3 4">CC-Bw-6</strain>
    </source>
</reference>
<dbReference type="EMBL" id="CP041742">
    <property type="protein sequence ID" value="QDQ74356.1"/>
    <property type="molecule type" value="Genomic_DNA"/>
</dbReference>
<evidence type="ECO:0000313" key="4">
    <source>
        <dbReference type="Proteomes" id="UP000315891"/>
    </source>
</evidence>
<keyword evidence="4" id="KW-1185">Reference proteome</keyword>
<evidence type="ECO:0008006" key="5">
    <source>
        <dbReference type="Google" id="ProtNLM"/>
    </source>
</evidence>
<feature type="chain" id="PRO_5022122899" description="PepSY domain-containing protein" evidence="2">
    <location>
        <begin position="25"/>
        <end position="119"/>
    </location>
</feature>
<feature type="signal peptide" evidence="2">
    <location>
        <begin position="1"/>
        <end position="24"/>
    </location>
</feature>
<dbReference type="AlphaFoldDB" id="A0A516V738"/>
<sequence length="119" mass="12851">MTCKSVAVAFVLPLALGLAANAWAGPRGGQGGNGHRPAPQQQATPFVGPERGKGRDELSDSVRRVERDTRGRVLSAERVPYDGRDVNRIKVVDQSGRVRVIMDDPDKQPSPPPARDDDN</sequence>
<gene>
    <name evidence="3" type="ORF">FNZ56_10920</name>
</gene>
<feature type="region of interest" description="Disordered" evidence="1">
    <location>
        <begin position="96"/>
        <end position="119"/>
    </location>
</feature>
<feature type="compositionally biased region" description="Basic and acidic residues" evidence="1">
    <location>
        <begin position="50"/>
        <end position="66"/>
    </location>
</feature>
<keyword evidence="2" id="KW-0732">Signal</keyword>
<evidence type="ECO:0000256" key="1">
    <source>
        <dbReference type="SAM" id="MobiDB-lite"/>
    </source>
</evidence>
<dbReference type="RefSeq" id="WP_143879865.1">
    <property type="nucleotide sequence ID" value="NZ_BAABLZ010000001.1"/>
</dbReference>
<dbReference type="Proteomes" id="UP000315891">
    <property type="component" value="Chromosome"/>
</dbReference>
<organism evidence="3 4">
    <name type="scientific">Pseudoluteimonas lycopersici</name>
    <dbReference type="NCBI Taxonomy" id="1324796"/>
    <lineage>
        <taxon>Bacteria</taxon>
        <taxon>Pseudomonadati</taxon>
        <taxon>Pseudomonadota</taxon>
        <taxon>Gammaproteobacteria</taxon>
        <taxon>Lysobacterales</taxon>
        <taxon>Lysobacteraceae</taxon>
        <taxon>Pseudoluteimonas</taxon>
    </lineage>
</organism>